<evidence type="ECO:0000313" key="2">
    <source>
        <dbReference type="Proteomes" id="UP001500968"/>
    </source>
</evidence>
<proteinExistence type="predicted"/>
<comment type="caution">
    <text evidence="1">The sequence shown here is derived from an EMBL/GenBank/DDBJ whole genome shotgun (WGS) entry which is preliminary data.</text>
</comment>
<dbReference type="EMBL" id="BAABCR010000008">
    <property type="protein sequence ID" value="GAA4026408.1"/>
    <property type="molecule type" value="Genomic_DNA"/>
</dbReference>
<accession>A0ABP7THN3</accession>
<dbReference type="RefSeq" id="WP_324691826.1">
    <property type="nucleotide sequence ID" value="NZ_BAABCR010000008.1"/>
</dbReference>
<dbReference type="Proteomes" id="UP001500968">
    <property type="component" value="Unassembled WGS sequence"/>
</dbReference>
<gene>
    <name evidence="1" type="ORF">GCM10022386_07270</name>
</gene>
<evidence type="ECO:0000313" key="1">
    <source>
        <dbReference type="EMBL" id="GAA4026408.1"/>
    </source>
</evidence>
<name>A0ABP7THN3_9FLAO</name>
<sequence>MLEIVGISKKVLERLNDMKYELHGGDSEEQLIFPKKIQGNGKRPKDRISEQELRQLFIEEFKLAYSSLFYSIETPTIKKYRFRDTNESVEAKKQSALHDMCVFEKVGNDFKRRLNIEFKYGNRAIGSTAKDIEKLICEEENGAFIHLLKNTRRDTLCNEGKTGVFDKLYKSFLDNNGNWIDTNKSILLIIISLNQKTLIHREIKKGENFDSLFSFDDYKYGNIKEVNGNSWNKLIK</sequence>
<keyword evidence="2" id="KW-1185">Reference proteome</keyword>
<reference evidence="2" key="1">
    <citation type="journal article" date="2019" name="Int. J. Syst. Evol. Microbiol.">
        <title>The Global Catalogue of Microorganisms (GCM) 10K type strain sequencing project: providing services to taxonomists for standard genome sequencing and annotation.</title>
        <authorList>
            <consortium name="The Broad Institute Genomics Platform"/>
            <consortium name="The Broad Institute Genome Sequencing Center for Infectious Disease"/>
            <person name="Wu L."/>
            <person name="Ma J."/>
        </authorList>
    </citation>
    <scope>NUCLEOTIDE SEQUENCE [LARGE SCALE GENOMIC DNA]</scope>
    <source>
        <strain evidence="2">JCM 17064</strain>
    </source>
</reference>
<organism evidence="1 2">
    <name type="scientific">Flavobacterium cheonhonense</name>
    <dbReference type="NCBI Taxonomy" id="706185"/>
    <lineage>
        <taxon>Bacteria</taxon>
        <taxon>Pseudomonadati</taxon>
        <taxon>Bacteroidota</taxon>
        <taxon>Flavobacteriia</taxon>
        <taxon>Flavobacteriales</taxon>
        <taxon>Flavobacteriaceae</taxon>
        <taxon>Flavobacterium</taxon>
    </lineage>
</organism>
<protein>
    <submittedName>
        <fullName evidence="1">Uncharacterized protein</fullName>
    </submittedName>
</protein>